<evidence type="ECO:0000256" key="2">
    <source>
        <dbReference type="ARBA" id="ARBA00012438"/>
    </source>
</evidence>
<reference evidence="6 7" key="1">
    <citation type="journal article" date="2015" name="Nature">
        <title>rRNA introns, odd ribosomes, and small enigmatic genomes across a large radiation of phyla.</title>
        <authorList>
            <person name="Brown C.T."/>
            <person name="Hug L.A."/>
            <person name="Thomas B.C."/>
            <person name="Sharon I."/>
            <person name="Castelle C.J."/>
            <person name="Singh A."/>
            <person name="Wilkins M.J."/>
            <person name="Williams K.H."/>
            <person name="Banfield J.F."/>
        </authorList>
    </citation>
    <scope>NUCLEOTIDE SEQUENCE [LARGE SCALE GENOMIC DNA]</scope>
</reference>
<dbReference type="InterPro" id="IPR004358">
    <property type="entry name" value="Sig_transdc_His_kin-like_C"/>
</dbReference>
<comment type="catalytic activity">
    <reaction evidence="1">
        <text>ATP + protein L-histidine = ADP + protein N-phospho-L-histidine.</text>
        <dbReference type="EC" id="2.7.13.3"/>
    </reaction>
</comment>
<comment type="caution">
    <text evidence="6">The sequence shown here is derived from an EMBL/GenBank/DDBJ whole genome shotgun (WGS) entry which is preliminary data.</text>
</comment>
<dbReference type="AlphaFoldDB" id="A0A0G1PAL4"/>
<keyword evidence="4 6" id="KW-0418">Kinase</keyword>
<evidence type="ECO:0000256" key="4">
    <source>
        <dbReference type="ARBA" id="ARBA00022777"/>
    </source>
</evidence>
<dbReference type="SUPFAM" id="SSF55874">
    <property type="entry name" value="ATPase domain of HSP90 chaperone/DNA topoisomerase II/histidine kinase"/>
    <property type="match status" value="1"/>
</dbReference>
<dbReference type="GO" id="GO:0004673">
    <property type="term" value="F:protein histidine kinase activity"/>
    <property type="evidence" value="ECO:0007669"/>
    <property type="project" value="UniProtKB-EC"/>
</dbReference>
<dbReference type="Proteomes" id="UP000034732">
    <property type="component" value="Unassembled WGS sequence"/>
</dbReference>
<proteinExistence type="predicted"/>
<dbReference type="PROSITE" id="PS50109">
    <property type="entry name" value="HIS_KIN"/>
    <property type="match status" value="1"/>
</dbReference>
<dbReference type="Pfam" id="PF02518">
    <property type="entry name" value="HATPase_c"/>
    <property type="match status" value="1"/>
</dbReference>
<sequence>ERMLNLINDMLNISRMEQGRVELTVEQIDIKEFVPDALADFEIKTKEKGLAFKVEVDDAVGFAFFDKKTLREVLTNLVGNSFKFTDAGGIYVKATKENADFVKISVADTGRGLSQDDATRLFHKFGRLDNSYQTVAESGGTGLGLYIVKLYTEAIGGKVGVYSEGSDKGSTFWITLPVNYTQKKKLELDLTKKVESIANVSQNQTITS</sequence>
<accession>A0A0G1PAL4</accession>
<organism evidence="6 7">
    <name type="scientific">candidate division WWE3 bacterium GW2011_GWA1_46_21</name>
    <dbReference type="NCBI Taxonomy" id="1619107"/>
    <lineage>
        <taxon>Bacteria</taxon>
        <taxon>Katanobacteria</taxon>
    </lineage>
</organism>
<evidence type="ECO:0000256" key="3">
    <source>
        <dbReference type="ARBA" id="ARBA00022679"/>
    </source>
</evidence>
<evidence type="ECO:0000313" key="6">
    <source>
        <dbReference type="EMBL" id="KKU29889.1"/>
    </source>
</evidence>
<gene>
    <name evidence="6" type="ORF">UX44_C0029G0007</name>
</gene>
<dbReference type="InterPro" id="IPR036890">
    <property type="entry name" value="HATPase_C_sf"/>
</dbReference>
<evidence type="ECO:0000313" key="7">
    <source>
        <dbReference type="Proteomes" id="UP000034732"/>
    </source>
</evidence>
<feature type="domain" description="Histidine kinase" evidence="5">
    <location>
        <begin position="1"/>
        <end position="180"/>
    </location>
</feature>
<dbReference type="Gene3D" id="3.30.565.10">
    <property type="entry name" value="Histidine kinase-like ATPase, C-terminal domain"/>
    <property type="match status" value="1"/>
</dbReference>
<dbReference type="PANTHER" id="PTHR43047">
    <property type="entry name" value="TWO-COMPONENT HISTIDINE PROTEIN KINASE"/>
    <property type="match status" value="1"/>
</dbReference>
<dbReference type="EMBL" id="LCMF01000029">
    <property type="protein sequence ID" value="KKU29889.1"/>
    <property type="molecule type" value="Genomic_DNA"/>
</dbReference>
<evidence type="ECO:0000259" key="5">
    <source>
        <dbReference type="PROSITE" id="PS50109"/>
    </source>
</evidence>
<name>A0A0G1PAL4_UNCKA</name>
<dbReference type="EC" id="2.7.13.3" evidence="2"/>
<protein>
    <recommendedName>
        <fullName evidence="2">histidine kinase</fullName>
        <ecNumber evidence="2">2.7.13.3</ecNumber>
    </recommendedName>
</protein>
<dbReference type="SMART" id="SM00387">
    <property type="entry name" value="HATPase_c"/>
    <property type="match status" value="1"/>
</dbReference>
<dbReference type="InterPro" id="IPR005467">
    <property type="entry name" value="His_kinase_dom"/>
</dbReference>
<feature type="non-terminal residue" evidence="6">
    <location>
        <position position="1"/>
    </location>
</feature>
<keyword evidence="3" id="KW-0808">Transferase</keyword>
<dbReference type="PRINTS" id="PR00344">
    <property type="entry name" value="BCTRLSENSOR"/>
</dbReference>
<evidence type="ECO:0000256" key="1">
    <source>
        <dbReference type="ARBA" id="ARBA00000085"/>
    </source>
</evidence>
<dbReference type="InterPro" id="IPR003594">
    <property type="entry name" value="HATPase_dom"/>
</dbReference>